<dbReference type="Proteomes" id="UP001501153">
    <property type="component" value="Unassembled WGS sequence"/>
</dbReference>
<comment type="caution">
    <text evidence="8">The sequence shown here is derived from an EMBL/GenBank/DDBJ whole genome shotgun (WGS) entry which is preliminary data.</text>
</comment>
<keyword evidence="2 5" id="KW-0472">Membrane</keyword>
<dbReference type="InterPro" id="IPR011042">
    <property type="entry name" value="6-blade_b-propeller_TolB-like"/>
</dbReference>
<gene>
    <name evidence="8" type="ORF">GCM10023185_41550</name>
</gene>
<dbReference type="Gene3D" id="2.120.10.30">
    <property type="entry name" value="TolB, C-terminal domain"/>
    <property type="match status" value="1"/>
</dbReference>
<evidence type="ECO:0000256" key="2">
    <source>
        <dbReference type="ARBA" id="ARBA00023136"/>
    </source>
</evidence>
<evidence type="ECO:0000313" key="8">
    <source>
        <dbReference type="EMBL" id="GAA4368600.1"/>
    </source>
</evidence>
<evidence type="ECO:0000256" key="6">
    <source>
        <dbReference type="SAM" id="SignalP"/>
    </source>
</evidence>
<keyword evidence="9" id="KW-1185">Reference proteome</keyword>
<name>A0ABP8IRD7_9BACT</name>
<feature type="repeat" description="TPR" evidence="4">
    <location>
        <begin position="82"/>
        <end position="115"/>
    </location>
</feature>
<dbReference type="SUPFAM" id="SSF48452">
    <property type="entry name" value="TPR-like"/>
    <property type="match status" value="1"/>
</dbReference>
<evidence type="ECO:0000256" key="1">
    <source>
        <dbReference type="ARBA" id="ARBA00004442"/>
    </source>
</evidence>
<dbReference type="InterPro" id="IPR006664">
    <property type="entry name" value="OMP_bac"/>
</dbReference>
<dbReference type="PROSITE" id="PS51123">
    <property type="entry name" value="OMPA_2"/>
    <property type="match status" value="1"/>
</dbReference>
<accession>A0ABP8IRD7</accession>
<keyword evidence="3" id="KW-0998">Cell outer membrane</keyword>
<dbReference type="InterPro" id="IPR006665">
    <property type="entry name" value="OmpA-like"/>
</dbReference>
<feature type="chain" id="PRO_5045589489" description="OmpA-like domain-containing protein" evidence="6">
    <location>
        <begin position="28"/>
        <end position="691"/>
    </location>
</feature>
<evidence type="ECO:0000259" key="7">
    <source>
        <dbReference type="PROSITE" id="PS51123"/>
    </source>
</evidence>
<dbReference type="PANTHER" id="PTHR30329:SF21">
    <property type="entry name" value="LIPOPROTEIN YIAD-RELATED"/>
    <property type="match status" value="1"/>
</dbReference>
<feature type="domain" description="OmpA-like" evidence="7">
    <location>
        <begin position="575"/>
        <end position="691"/>
    </location>
</feature>
<dbReference type="InterPro" id="IPR019734">
    <property type="entry name" value="TPR_rpt"/>
</dbReference>
<protein>
    <recommendedName>
        <fullName evidence="7">OmpA-like domain-containing protein</fullName>
    </recommendedName>
</protein>
<evidence type="ECO:0000256" key="5">
    <source>
        <dbReference type="PROSITE-ProRule" id="PRU00473"/>
    </source>
</evidence>
<dbReference type="SUPFAM" id="SSF82171">
    <property type="entry name" value="DPP6 N-terminal domain-like"/>
    <property type="match status" value="1"/>
</dbReference>
<dbReference type="InterPro" id="IPR036737">
    <property type="entry name" value="OmpA-like_sf"/>
</dbReference>
<comment type="subcellular location">
    <subcellularLocation>
        <location evidence="1">Cell outer membrane</location>
    </subcellularLocation>
</comment>
<keyword evidence="4" id="KW-0802">TPR repeat</keyword>
<keyword evidence="6" id="KW-0732">Signal</keyword>
<sequence>MLTTMRFSACYLFALTLFWGALQPAAAQNVPFSSDKFLNKDALKAAQRALKDGEEHYTNKPPRYAAALPLFLEAQKLNPNNAALNMRLGDCYLNLGDKTLALSHLQKAAELESGPAPRMHYLLARAYHQNAKWAEAIKEYEKARPVAVGPAKKGQPAEVPVADIARGIAQSKTGQSLMQHPLRVFVDNLGPGLNSPEADHSPLISADESTLFLTSRRQGSTGGNKASDGAGFNEDIYVAIKNGADWAPARNPSTPLNSSGHDAGVALSPDGQRLLLHADNSPGDLSESRLTASGWSKPRPLGSHINTKYDETSASYSPDGKYVYFVSNKPEGSLGGRDIYRAEIEGKNPPQNLGSAINTPFDEEGVFMMPDGKTLYFSSQGHSSMGGFDIFKSVLKNGMWSAPENVGWPINSPDDEVFFVLSASGRFGYVASDRPGGQGGKDIYRITFLGPEKRPFLSQQDRLLAASPVPVKQALPVVTVPVVTPEVTVLKGVITDIGSPQTLQAQIEVIDNVTGQVVSALQSSANGKYLVSLPSGANYGIVVRHENYLYHSENVNLPPSAGYAEVVKNVRLQKMEPGSNVVLSNVFFEPGKATLRPESTAELERLVKLLNENSKLKLQLTSHTDNSGSPEANLGLSERRAQAVMAYLTDHKIKPDRLTAAGYGGTMPIAANTTEAGRQQNQRTTFKVVSK</sequence>
<dbReference type="Pfam" id="PF00691">
    <property type="entry name" value="OmpA"/>
    <property type="match status" value="1"/>
</dbReference>
<feature type="signal peptide" evidence="6">
    <location>
        <begin position="1"/>
        <end position="27"/>
    </location>
</feature>
<reference evidence="9" key="1">
    <citation type="journal article" date="2019" name="Int. J. Syst. Evol. Microbiol.">
        <title>The Global Catalogue of Microorganisms (GCM) 10K type strain sequencing project: providing services to taxonomists for standard genome sequencing and annotation.</title>
        <authorList>
            <consortium name="The Broad Institute Genomics Platform"/>
            <consortium name="The Broad Institute Genome Sequencing Center for Infectious Disease"/>
            <person name="Wu L."/>
            <person name="Ma J."/>
        </authorList>
    </citation>
    <scope>NUCLEOTIDE SEQUENCE [LARGE SCALE GENOMIC DNA]</scope>
    <source>
        <strain evidence="9">JCM 17923</strain>
    </source>
</reference>
<dbReference type="Gene3D" id="1.25.40.10">
    <property type="entry name" value="Tetratricopeptide repeat domain"/>
    <property type="match status" value="1"/>
</dbReference>
<dbReference type="Pfam" id="PF07676">
    <property type="entry name" value="PD40"/>
    <property type="match status" value="3"/>
</dbReference>
<dbReference type="PRINTS" id="PR01021">
    <property type="entry name" value="OMPADOMAIN"/>
</dbReference>
<organism evidence="8 9">
    <name type="scientific">Hymenobacter saemangeumensis</name>
    <dbReference type="NCBI Taxonomy" id="1084522"/>
    <lineage>
        <taxon>Bacteria</taxon>
        <taxon>Pseudomonadati</taxon>
        <taxon>Bacteroidota</taxon>
        <taxon>Cytophagia</taxon>
        <taxon>Cytophagales</taxon>
        <taxon>Hymenobacteraceae</taxon>
        <taxon>Hymenobacter</taxon>
    </lineage>
</organism>
<dbReference type="PANTHER" id="PTHR30329">
    <property type="entry name" value="STATOR ELEMENT OF FLAGELLAR MOTOR COMPLEX"/>
    <property type="match status" value="1"/>
</dbReference>
<evidence type="ECO:0000313" key="9">
    <source>
        <dbReference type="Proteomes" id="UP001501153"/>
    </source>
</evidence>
<proteinExistence type="predicted"/>
<dbReference type="SUPFAM" id="SSF103088">
    <property type="entry name" value="OmpA-like"/>
    <property type="match status" value="1"/>
</dbReference>
<dbReference type="InterPro" id="IPR011659">
    <property type="entry name" value="WD40"/>
</dbReference>
<evidence type="ECO:0000256" key="4">
    <source>
        <dbReference type="PROSITE-ProRule" id="PRU00339"/>
    </source>
</evidence>
<dbReference type="Gene3D" id="3.30.1330.60">
    <property type="entry name" value="OmpA-like domain"/>
    <property type="match status" value="1"/>
</dbReference>
<dbReference type="Pfam" id="PF13432">
    <property type="entry name" value="TPR_16"/>
    <property type="match status" value="1"/>
</dbReference>
<dbReference type="SMART" id="SM00028">
    <property type="entry name" value="TPR"/>
    <property type="match status" value="3"/>
</dbReference>
<evidence type="ECO:0000256" key="3">
    <source>
        <dbReference type="ARBA" id="ARBA00023237"/>
    </source>
</evidence>
<dbReference type="EMBL" id="BAABGZ010000079">
    <property type="protein sequence ID" value="GAA4368600.1"/>
    <property type="molecule type" value="Genomic_DNA"/>
</dbReference>
<dbReference type="PROSITE" id="PS50005">
    <property type="entry name" value="TPR"/>
    <property type="match status" value="1"/>
</dbReference>
<dbReference type="CDD" id="cd07185">
    <property type="entry name" value="OmpA_C-like"/>
    <property type="match status" value="1"/>
</dbReference>
<dbReference type="InterPro" id="IPR011990">
    <property type="entry name" value="TPR-like_helical_dom_sf"/>
</dbReference>
<dbReference type="InterPro" id="IPR050330">
    <property type="entry name" value="Bact_OuterMem_StrucFunc"/>
</dbReference>